<evidence type="ECO:0000313" key="4">
    <source>
        <dbReference type="Proteomes" id="UP001295444"/>
    </source>
</evidence>
<protein>
    <submittedName>
        <fullName evidence="3">Uncharacterized protein</fullName>
    </submittedName>
</protein>
<evidence type="ECO:0000256" key="2">
    <source>
        <dbReference type="SAM" id="MobiDB-lite"/>
    </source>
</evidence>
<dbReference type="EMBL" id="OW240916">
    <property type="protein sequence ID" value="CAH2293630.1"/>
    <property type="molecule type" value="Genomic_DNA"/>
</dbReference>
<name>A0AAD1S8L2_PELCU</name>
<feature type="region of interest" description="Disordered" evidence="2">
    <location>
        <begin position="125"/>
        <end position="147"/>
    </location>
</feature>
<proteinExistence type="predicted"/>
<organism evidence="3 4">
    <name type="scientific">Pelobates cultripes</name>
    <name type="common">Western spadefoot toad</name>
    <dbReference type="NCBI Taxonomy" id="61616"/>
    <lineage>
        <taxon>Eukaryota</taxon>
        <taxon>Metazoa</taxon>
        <taxon>Chordata</taxon>
        <taxon>Craniata</taxon>
        <taxon>Vertebrata</taxon>
        <taxon>Euteleostomi</taxon>
        <taxon>Amphibia</taxon>
        <taxon>Batrachia</taxon>
        <taxon>Anura</taxon>
        <taxon>Pelobatoidea</taxon>
        <taxon>Pelobatidae</taxon>
        <taxon>Pelobates</taxon>
    </lineage>
</organism>
<evidence type="ECO:0000313" key="3">
    <source>
        <dbReference type="EMBL" id="CAH2293630.1"/>
    </source>
</evidence>
<feature type="coiled-coil region" evidence="1">
    <location>
        <begin position="36"/>
        <end position="70"/>
    </location>
</feature>
<evidence type="ECO:0000256" key="1">
    <source>
        <dbReference type="SAM" id="Coils"/>
    </source>
</evidence>
<keyword evidence="1" id="KW-0175">Coiled coil</keyword>
<dbReference type="Proteomes" id="UP001295444">
    <property type="component" value="Chromosome 05"/>
</dbReference>
<sequence>MPSKEDLASMLAKLEASMQERLSSITTEVRQIGIGVGDLEEDRDNIQLRLHNIEQRQDAQESNIAQIMRREDLDNRGRRNNLRGRGMLEAQGESEDVRDTLQTLFNNILQCATDTPILLDRAHRSVRPRGLPQETPETLSAGFTSIP</sequence>
<reference evidence="3" key="1">
    <citation type="submission" date="2022-03" db="EMBL/GenBank/DDBJ databases">
        <authorList>
            <person name="Alioto T."/>
            <person name="Alioto T."/>
            <person name="Gomez Garrido J."/>
        </authorList>
    </citation>
    <scope>NUCLEOTIDE SEQUENCE</scope>
</reference>
<accession>A0AAD1S8L2</accession>
<keyword evidence="4" id="KW-1185">Reference proteome</keyword>
<dbReference type="Gene3D" id="3.30.70.1820">
    <property type="entry name" value="L1 transposable element, RRM domain"/>
    <property type="match status" value="1"/>
</dbReference>
<gene>
    <name evidence="3" type="ORF">PECUL_23A022609</name>
</gene>
<feature type="compositionally biased region" description="Polar residues" evidence="2">
    <location>
        <begin position="135"/>
        <end position="147"/>
    </location>
</feature>
<dbReference type="AlphaFoldDB" id="A0AAD1S8L2"/>